<dbReference type="EMBL" id="JBHTOI010000029">
    <property type="protein sequence ID" value="MFD1417954.1"/>
    <property type="molecule type" value="Genomic_DNA"/>
</dbReference>
<dbReference type="PANTHER" id="PTHR37305">
    <property type="entry name" value="INTEGRAL MEMBRANE PROTEIN-RELATED"/>
    <property type="match status" value="1"/>
</dbReference>
<keyword evidence="3" id="KW-1185">Reference proteome</keyword>
<proteinExistence type="predicted"/>
<evidence type="ECO:0000313" key="2">
    <source>
        <dbReference type="EMBL" id="MFD1417954.1"/>
    </source>
</evidence>
<evidence type="ECO:0000256" key="1">
    <source>
        <dbReference type="SAM" id="Phobius"/>
    </source>
</evidence>
<feature type="transmembrane region" description="Helical" evidence="1">
    <location>
        <begin position="223"/>
        <end position="242"/>
    </location>
</feature>
<dbReference type="Proteomes" id="UP001597251">
    <property type="component" value="Unassembled WGS sequence"/>
</dbReference>
<keyword evidence="1" id="KW-0812">Transmembrane</keyword>
<reference evidence="3" key="1">
    <citation type="journal article" date="2019" name="Int. J. Syst. Evol. Microbiol.">
        <title>The Global Catalogue of Microorganisms (GCM) 10K type strain sequencing project: providing services to taxonomists for standard genome sequencing and annotation.</title>
        <authorList>
            <consortium name="The Broad Institute Genomics Platform"/>
            <consortium name="The Broad Institute Genome Sequencing Center for Infectious Disease"/>
            <person name="Wu L."/>
            <person name="Ma J."/>
        </authorList>
    </citation>
    <scope>NUCLEOTIDE SEQUENCE [LARGE SCALE GENOMIC DNA]</scope>
    <source>
        <strain evidence="3">CCM 8936</strain>
    </source>
</reference>
<feature type="transmembrane region" description="Helical" evidence="1">
    <location>
        <begin position="46"/>
        <end position="67"/>
    </location>
</feature>
<feature type="transmembrane region" description="Helical" evidence="1">
    <location>
        <begin position="133"/>
        <end position="155"/>
    </location>
</feature>
<dbReference type="RefSeq" id="WP_125677899.1">
    <property type="nucleotide sequence ID" value="NZ_JBHTOI010000029.1"/>
</dbReference>
<evidence type="ECO:0000313" key="3">
    <source>
        <dbReference type="Proteomes" id="UP001597251"/>
    </source>
</evidence>
<keyword evidence="1" id="KW-0472">Membrane</keyword>
<feature type="transmembrane region" description="Helical" evidence="1">
    <location>
        <begin position="162"/>
        <end position="186"/>
    </location>
</feature>
<sequence>MKNNLIQELYKLIHQKMTLYGAICLLLLMNYVAITNSNTKSIISQGFGSGQWITIIVITISSNFLAMEYRDNTIITLMYKNRNKWQIYFSKFVVLILYTLFLVILGFVFTLIIKVLIIGNRYSWDQQTLLIELLLNMLGTVIYSFFIISLELLLISFVKVNAAVIGIGLAIGFFGASISNVLLSVFSNLNRIIAWNPLNMINIMNQLSHPNYSQFTKLTNNQFVIGNIIYTTLFLAIGYFIFKKRRV</sequence>
<keyword evidence="1" id="KW-1133">Transmembrane helix</keyword>
<accession>A0ABW4BRX1</accession>
<dbReference type="PANTHER" id="PTHR37305:SF1">
    <property type="entry name" value="MEMBRANE PROTEIN"/>
    <property type="match status" value="1"/>
</dbReference>
<gene>
    <name evidence="2" type="ORF">ACFQ42_04295</name>
</gene>
<feature type="transmembrane region" description="Helical" evidence="1">
    <location>
        <begin position="88"/>
        <end position="113"/>
    </location>
</feature>
<protein>
    <submittedName>
        <fullName evidence="2">ABC transporter permease</fullName>
    </submittedName>
</protein>
<organism evidence="2 3">
    <name type="scientific">Companilactobacillus keshanensis</name>
    <dbReference type="NCBI Taxonomy" id="2486003"/>
    <lineage>
        <taxon>Bacteria</taxon>
        <taxon>Bacillati</taxon>
        <taxon>Bacillota</taxon>
        <taxon>Bacilli</taxon>
        <taxon>Lactobacillales</taxon>
        <taxon>Lactobacillaceae</taxon>
        <taxon>Companilactobacillus</taxon>
    </lineage>
</organism>
<comment type="caution">
    <text evidence="2">The sequence shown here is derived from an EMBL/GenBank/DDBJ whole genome shotgun (WGS) entry which is preliminary data.</text>
</comment>
<name>A0ABW4BRX1_9LACO</name>
<feature type="transmembrane region" description="Helical" evidence="1">
    <location>
        <begin position="17"/>
        <end position="34"/>
    </location>
</feature>
<dbReference type="Pfam" id="PF12730">
    <property type="entry name" value="ABC2_membrane_4"/>
    <property type="match status" value="1"/>
</dbReference>